<protein>
    <submittedName>
        <fullName evidence="4">FBA domain-containing protein</fullName>
    </submittedName>
</protein>
<dbReference type="InterPro" id="IPR008979">
    <property type="entry name" value="Galactose-bd-like_sf"/>
</dbReference>
<dbReference type="GO" id="GO:0006516">
    <property type="term" value="P:glycoprotein catabolic process"/>
    <property type="evidence" value="ECO:0007669"/>
    <property type="project" value="TreeGrafter"/>
</dbReference>
<reference evidence="4" key="1">
    <citation type="submission" date="2017-02" db="UniProtKB">
        <authorList>
            <consortium name="WormBaseParasite"/>
        </authorList>
    </citation>
    <scope>IDENTIFICATION</scope>
</reference>
<gene>
    <name evidence="2" type="ORF">ACOC_LOCUS7386</name>
</gene>
<sequence length="325" mass="37339">MSAFIKTIGYLLGGGSSTDDGDATTQSSCVDDVLWFEILKRFKYGKLASSTLVVGILTLPGFLEVNQLDFMFLANAQNAHKYPCMLRYDHTCQLFRKILVSSRFWIEKCEYDGICIPPLSWRKYLRRKELEGSSDPDSLKVLHVLNYKKVFFRQPYQRDLALALRSSSTLKSLEEQGMVFEHGGDGQDCGATYELHLQLLRREEHFNANVHLPRFRTVVRSWDQWEGGRLWETVEEVFMDYPIGMRKLAIMSRGKDNQFWAGHYGSKFGATEVLLSFPENPRLLSAEDFPDGEKIVTNAIPTRHPLHSLRVPVALRGRFPARRHV</sequence>
<evidence type="ECO:0000313" key="2">
    <source>
        <dbReference type="EMBL" id="VDM58971.1"/>
    </source>
</evidence>
<reference evidence="2 3" key="2">
    <citation type="submission" date="2018-11" db="EMBL/GenBank/DDBJ databases">
        <authorList>
            <consortium name="Pathogen Informatics"/>
        </authorList>
    </citation>
    <scope>NUCLEOTIDE SEQUENCE [LARGE SCALE GENOMIC DNA]</scope>
    <source>
        <strain evidence="2 3">Costa Rica</strain>
    </source>
</reference>
<dbReference type="SUPFAM" id="SSF49785">
    <property type="entry name" value="Galactose-binding domain-like"/>
    <property type="match status" value="1"/>
</dbReference>
<dbReference type="PANTHER" id="PTHR12125:SF5">
    <property type="entry name" value="F-BOX DOMAIN-CONTAINING PROTEIN"/>
    <property type="match status" value="1"/>
</dbReference>
<dbReference type="GO" id="GO:0005737">
    <property type="term" value="C:cytoplasm"/>
    <property type="evidence" value="ECO:0007669"/>
    <property type="project" value="UniProtKB-ARBA"/>
</dbReference>
<keyword evidence="3" id="KW-1185">Reference proteome</keyword>
<evidence type="ECO:0000313" key="4">
    <source>
        <dbReference type="WBParaSite" id="ACOC_0000738501-mRNA-1"/>
    </source>
</evidence>
<proteinExistence type="predicted"/>
<dbReference type="Proteomes" id="UP000267027">
    <property type="component" value="Unassembled WGS sequence"/>
</dbReference>
<dbReference type="Pfam" id="PF04300">
    <property type="entry name" value="FBA"/>
    <property type="match status" value="1"/>
</dbReference>
<dbReference type="GO" id="GO:0036503">
    <property type="term" value="P:ERAD pathway"/>
    <property type="evidence" value="ECO:0007669"/>
    <property type="project" value="TreeGrafter"/>
</dbReference>
<dbReference type="GO" id="GO:0061630">
    <property type="term" value="F:ubiquitin protein ligase activity"/>
    <property type="evidence" value="ECO:0007669"/>
    <property type="project" value="TreeGrafter"/>
</dbReference>
<accession>A0A0R3PQ27</accession>
<name>A0A0R3PQ27_ANGCS</name>
<dbReference type="SMART" id="SM01198">
    <property type="entry name" value="FBA"/>
    <property type="match status" value="1"/>
</dbReference>
<dbReference type="AlphaFoldDB" id="A0A0R3PQ27"/>
<dbReference type="InterPro" id="IPR007397">
    <property type="entry name" value="F-box-assoc_dom"/>
</dbReference>
<dbReference type="STRING" id="334426.A0A0R3PQ27"/>
<dbReference type="GO" id="GO:0019005">
    <property type="term" value="C:SCF ubiquitin ligase complex"/>
    <property type="evidence" value="ECO:0007669"/>
    <property type="project" value="TreeGrafter"/>
</dbReference>
<feature type="domain" description="FBA" evidence="1">
    <location>
        <begin position="88"/>
        <end position="277"/>
    </location>
</feature>
<evidence type="ECO:0000259" key="1">
    <source>
        <dbReference type="PROSITE" id="PS51114"/>
    </source>
</evidence>
<dbReference type="PROSITE" id="PS51114">
    <property type="entry name" value="FBA"/>
    <property type="match status" value="1"/>
</dbReference>
<dbReference type="WBParaSite" id="ACOC_0000738501-mRNA-1">
    <property type="protein sequence ID" value="ACOC_0000738501-mRNA-1"/>
    <property type="gene ID" value="ACOC_0000738501"/>
</dbReference>
<evidence type="ECO:0000313" key="3">
    <source>
        <dbReference type="Proteomes" id="UP000267027"/>
    </source>
</evidence>
<dbReference type="OrthoDB" id="1107553at2759"/>
<dbReference type="PANTHER" id="PTHR12125">
    <property type="entry name" value="F-BOX ONLY PROTEIN 6-LIKE PROTEIN"/>
    <property type="match status" value="1"/>
</dbReference>
<dbReference type="InterPro" id="IPR039752">
    <property type="entry name" value="F-box_only"/>
</dbReference>
<dbReference type="GO" id="GO:0031146">
    <property type="term" value="P:SCF-dependent proteasomal ubiquitin-dependent protein catabolic process"/>
    <property type="evidence" value="ECO:0007669"/>
    <property type="project" value="TreeGrafter"/>
</dbReference>
<organism evidence="4">
    <name type="scientific">Angiostrongylus costaricensis</name>
    <name type="common">Nematode worm</name>
    <dbReference type="NCBI Taxonomy" id="334426"/>
    <lineage>
        <taxon>Eukaryota</taxon>
        <taxon>Metazoa</taxon>
        <taxon>Ecdysozoa</taxon>
        <taxon>Nematoda</taxon>
        <taxon>Chromadorea</taxon>
        <taxon>Rhabditida</taxon>
        <taxon>Rhabditina</taxon>
        <taxon>Rhabditomorpha</taxon>
        <taxon>Strongyloidea</taxon>
        <taxon>Metastrongylidae</taxon>
        <taxon>Angiostrongylus</taxon>
    </lineage>
</organism>
<dbReference type="EMBL" id="UYYA01004034">
    <property type="protein sequence ID" value="VDM58971.1"/>
    <property type="molecule type" value="Genomic_DNA"/>
</dbReference>
<dbReference type="Gene3D" id="2.60.120.260">
    <property type="entry name" value="Galactose-binding domain-like"/>
    <property type="match status" value="1"/>
</dbReference>